<dbReference type="EC" id="3.5.-.-" evidence="2"/>
<accession>A0ABW1WCI0</accession>
<evidence type="ECO:0000313" key="2">
    <source>
        <dbReference type="EMBL" id="MFC6386076.1"/>
    </source>
</evidence>
<proteinExistence type="predicted"/>
<dbReference type="EMBL" id="JBHSTQ010000004">
    <property type="protein sequence ID" value="MFC6386076.1"/>
    <property type="molecule type" value="Genomic_DNA"/>
</dbReference>
<evidence type="ECO:0000259" key="1">
    <source>
        <dbReference type="Pfam" id="PF07969"/>
    </source>
</evidence>
<keyword evidence="3" id="KW-1185">Reference proteome</keyword>
<dbReference type="InterPro" id="IPR013108">
    <property type="entry name" value="Amidohydro_3"/>
</dbReference>
<dbReference type="RefSeq" id="WP_253053044.1">
    <property type="nucleotide sequence ID" value="NZ_JAMXWN010000003.1"/>
</dbReference>
<dbReference type="Gene3D" id="2.30.40.10">
    <property type="entry name" value="Urease, subunit C, domain 1"/>
    <property type="match status" value="1"/>
</dbReference>
<keyword evidence="2" id="KW-0378">Hydrolase</keyword>
<dbReference type="Proteomes" id="UP001596267">
    <property type="component" value="Unassembled WGS sequence"/>
</dbReference>
<protein>
    <submittedName>
        <fullName evidence="2">Amidohydrolase</fullName>
        <ecNumber evidence="2">3.5.-.-</ecNumber>
    </submittedName>
</protein>
<feature type="domain" description="Amidohydrolase 3" evidence="1">
    <location>
        <begin position="48"/>
        <end position="526"/>
    </location>
</feature>
<reference evidence="3" key="1">
    <citation type="journal article" date="2019" name="Int. J. Syst. Evol. Microbiol.">
        <title>The Global Catalogue of Microorganisms (GCM) 10K type strain sequencing project: providing services to taxonomists for standard genome sequencing and annotation.</title>
        <authorList>
            <consortium name="The Broad Institute Genomics Platform"/>
            <consortium name="The Broad Institute Genome Sequencing Center for Infectious Disease"/>
            <person name="Wu L."/>
            <person name="Ma J."/>
        </authorList>
    </citation>
    <scope>NUCLEOTIDE SEQUENCE [LARGE SCALE GENOMIC DNA]</scope>
    <source>
        <strain evidence="3">CCUG 42001</strain>
    </source>
</reference>
<dbReference type="PANTHER" id="PTHR22642:SF2">
    <property type="entry name" value="PROTEIN LONG AFTER FAR-RED 3"/>
    <property type="match status" value="1"/>
</dbReference>
<dbReference type="GO" id="GO:0016787">
    <property type="term" value="F:hydrolase activity"/>
    <property type="evidence" value="ECO:0007669"/>
    <property type="project" value="UniProtKB-KW"/>
</dbReference>
<dbReference type="InterPro" id="IPR033932">
    <property type="entry name" value="YtcJ-like"/>
</dbReference>
<dbReference type="SUPFAM" id="SSF51338">
    <property type="entry name" value="Composite domain of metallo-dependent hydrolases"/>
    <property type="match status" value="1"/>
</dbReference>
<organism evidence="2 3">
    <name type="scientific">Sporolactobacillus kofuensis</name>
    <dbReference type="NCBI Taxonomy" id="269672"/>
    <lineage>
        <taxon>Bacteria</taxon>
        <taxon>Bacillati</taxon>
        <taxon>Bacillota</taxon>
        <taxon>Bacilli</taxon>
        <taxon>Bacillales</taxon>
        <taxon>Sporolactobacillaceae</taxon>
        <taxon>Sporolactobacillus</taxon>
    </lineage>
</organism>
<comment type="caution">
    <text evidence="2">The sequence shown here is derived from an EMBL/GenBank/DDBJ whole genome shotgun (WGS) entry which is preliminary data.</text>
</comment>
<name>A0ABW1WCI0_9BACL</name>
<gene>
    <name evidence="2" type="ORF">ACFP7A_05650</name>
</gene>
<dbReference type="Gene3D" id="3.10.310.70">
    <property type="match status" value="1"/>
</dbReference>
<dbReference type="InterPro" id="IPR011059">
    <property type="entry name" value="Metal-dep_hydrolase_composite"/>
</dbReference>
<sequence length="528" mass="59043">MKLWENGTFYTMEAPNQTTHSVLTAHGTVIALGDQAQRIAQKEQVESIDLKNSVVFPGFVDSHLHLLWYGQALDRLNLYGYPTKQACLRAIAERAMKLQDGEWLFVEGYDDNNLSDSKGLLTRWDLDQISDTHPILVRRIDYHCVSVNTPFINEIGLKRNQVFEGGGRIDLNQEGEPTGILKDEASMLATERFPTESQDELKRLITIAIHDLWRKGIVGAHSEDLHYFNGLIGTVKAYQDALTDTLPFRAHLLVHHKELDAYLAAPKSIRATKPFVELGAMKIFYDGTVGAHTAYMSQPYSGEPSNYGLKFHSDAAFENLVQQARAARLPVAIHIIGDQAFDDVIRVLKKYPPLPGQKDRMIHTPWLRPYMLEAAQGMPLIFDVQPQFMSSDMPWALDVLGKHYPPLAFAWKTIRDNGFTLAGGSDAPIEVPNPFFGIHAAVTRTCTTDVNGKRYFPKEALSIFEAIALYTSGSAAACGHSDTRGTIRVGKVADFTVLDLDPFHIDPAALRNIKVQKTIVNEQIVFQQ</sequence>
<dbReference type="PANTHER" id="PTHR22642">
    <property type="entry name" value="IMIDAZOLONEPROPIONASE"/>
    <property type="match status" value="1"/>
</dbReference>
<dbReference type="InterPro" id="IPR032466">
    <property type="entry name" value="Metal_Hydrolase"/>
</dbReference>
<evidence type="ECO:0000313" key="3">
    <source>
        <dbReference type="Proteomes" id="UP001596267"/>
    </source>
</evidence>
<dbReference type="CDD" id="cd01300">
    <property type="entry name" value="YtcJ_like"/>
    <property type="match status" value="1"/>
</dbReference>
<dbReference type="Pfam" id="PF07969">
    <property type="entry name" value="Amidohydro_3"/>
    <property type="match status" value="1"/>
</dbReference>
<dbReference type="SUPFAM" id="SSF51556">
    <property type="entry name" value="Metallo-dependent hydrolases"/>
    <property type="match status" value="1"/>
</dbReference>
<dbReference type="Gene3D" id="3.20.20.140">
    <property type="entry name" value="Metal-dependent hydrolases"/>
    <property type="match status" value="1"/>
</dbReference>